<dbReference type="Pfam" id="PF07725">
    <property type="entry name" value="LRR_3"/>
    <property type="match status" value="1"/>
</dbReference>
<dbReference type="Proteomes" id="UP000265520">
    <property type="component" value="Unassembled WGS sequence"/>
</dbReference>
<keyword evidence="1" id="KW-0433">Leucine-rich repeat</keyword>
<gene>
    <name evidence="4" type="ORF">A2U01_0005576</name>
</gene>
<dbReference type="AlphaFoldDB" id="A0A392MBT6"/>
<dbReference type="SUPFAM" id="SSF52058">
    <property type="entry name" value="L domain-like"/>
    <property type="match status" value="1"/>
</dbReference>
<dbReference type="PANTHER" id="PTHR11017:SF568">
    <property type="entry name" value="ADP-RIBOSYL CYCLASE_CYCLIC ADP-RIBOSE HYDROLASE"/>
    <property type="match status" value="1"/>
</dbReference>
<dbReference type="Gene3D" id="3.80.10.10">
    <property type="entry name" value="Ribonuclease Inhibitor"/>
    <property type="match status" value="1"/>
</dbReference>
<evidence type="ECO:0000256" key="2">
    <source>
        <dbReference type="ARBA" id="ARBA00022737"/>
    </source>
</evidence>
<reference evidence="4 5" key="1">
    <citation type="journal article" date="2018" name="Front. Plant Sci.">
        <title>Red Clover (Trifolium pratense) and Zigzag Clover (T. medium) - A Picture of Genomic Similarities and Differences.</title>
        <authorList>
            <person name="Dluhosova J."/>
            <person name="Istvanek J."/>
            <person name="Nedelnik J."/>
            <person name="Repkova J."/>
        </authorList>
    </citation>
    <scope>NUCLEOTIDE SEQUENCE [LARGE SCALE GENOMIC DNA]</scope>
    <source>
        <strain evidence="5">cv. 10/8</strain>
        <tissue evidence="4">Leaf</tissue>
    </source>
</reference>
<dbReference type="InterPro" id="IPR032675">
    <property type="entry name" value="LRR_dom_sf"/>
</dbReference>
<dbReference type="GO" id="GO:0006952">
    <property type="term" value="P:defense response"/>
    <property type="evidence" value="ECO:0007669"/>
    <property type="project" value="InterPro"/>
</dbReference>
<protein>
    <submittedName>
        <fullName evidence="4">Putative disease resistance protein (TIR-NBS-LRR class)</fullName>
    </submittedName>
</protein>
<sequence length="334" mass="39053">FPDLKIFRLLKLSYDGLDDEQQNIFLDIACFYRGEFEKVVALTLDSFGFSACKGMDDLKDRGLISISKGRVWMHDLIQEMGHEIVRLECVDDPGKRSRIWKLKDIYEVLRKNKGKLTEEIQCIFLDMEKIAAEMWDMKEMMEIKKVQLHAETFKEMHKLRMIKFHTGYLCESPLTFYTFLKSFPDHLKFLCWDKFPQRSLPQDFCPENLVILEMPNSDLEQLWEGDQALPNLKRLNLTGSQKLVRVPDLSLSPNIEEIILNGCRSLIEVYSSTFLDNLNWLWLGHCSKLERLDICSNILWRSSGIVNLDCCDKLETLLIRGRTDVVQSYIYSGL</sequence>
<dbReference type="SUPFAM" id="SSF46785">
    <property type="entry name" value="Winged helix' DNA-binding domain"/>
    <property type="match status" value="1"/>
</dbReference>
<proteinExistence type="predicted"/>
<dbReference type="PANTHER" id="PTHR11017">
    <property type="entry name" value="LEUCINE-RICH REPEAT-CONTAINING PROTEIN"/>
    <property type="match status" value="1"/>
</dbReference>
<dbReference type="EMBL" id="LXQA010007303">
    <property type="protein sequence ID" value="MCH84741.1"/>
    <property type="molecule type" value="Genomic_DNA"/>
</dbReference>
<name>A0A392MBT6_9FABA</name>
<evidence type="ECO:0000256" key="1">
    <source>
        <dbReference type="ARBA" id="ARBA00022614"/>
    </source>
</evidence>
<feature type="non-terminal residue" evidence="4">
    <location>
        <position position="1"/>
    </location>
</feature>
<evidence type="ECO:0000313" key="5">
    <source>
        <dbReference type="Proteomes" id="UP000265520"/>
    </source>
</evidence>
<dbReference type="InterPro" id="IPR044974">
    <property type="entry name" value="Disease_R_plants"/>
</dbReference>
<comment type="caution">
    <text evidence="4">The sequence shown here is derived from an EMBL/GenBank/DDBJ whole genome shotgun (WGS) entry which is preliminary data.</text>
</comment>
<evidence type="ECO:0000313" key="4">
    <source>
        <dbReference type="EMBL" id="MCH84741.1"/>
    </source>
</evidence>
<dbReference type="Pfam" id="PF23282">
    <property type="entry name" value="WHD_ROQ1"/>
    <property type="match status" value="1"/>
</dbReference>
<accession>A0A392MBT6</accession>
<organism evidence="4 5">
    <name type="scientific">Trifolium medium</name>
    <dbReference type="NCBI Taxonomy" id="97028"/>
    <lineage>
        <taxon>Eukaryota</taxon>
        <taxon>Viridiplantae</taxon>
        <taxon>Streptophyta</taxon>
        <taxon>Embryophyta</taxon>
        <taxon>Tracheophyta</taxon>
        <taxon>Spermatophyta</taxon>
        <taxon>Magnoliopsida</taxon>
        <taxon>eudicotyledons</taxon>
        <taxon>Gunneridae</taxon>
        <taxon>Pentapetalae</taxon>
        <taxon>rosids</taxon>
        <taxon>fabids</taxon>
        <taxon>Fabales</taxon>
        <taxon>Fabaceae</taxon>
        <taxon>Papilionoideae</taxon>
        <taxon>50 kb inversion clade</taxon>
        <taxon>NPAAA clade</taxon>
        <taxon>Hologalegina</taxon>
        <taxon>IRL clade</taxon>
        <taxon>Trifolieae</taxon>
        <taxon>Trifolium</taxon>
    </lineage>
</organism>
<feature type="domain" description="Disease resistance protein Roq1-like winged-helix" evidence="3">
    <location>
        <begin position="20"/>
        <end position="86"/>
    </location>
</feature>
<dbReference type="InterPro" id="IPR011713">
    <property type="entry name" value="Leu-rich_rpt_3"/>
</dbReference>
<keyword evidence="2" id="KW-0677">Repeat</keyword>
<dbReference type="InterPro" id="IPR036390">
    <property type="entry name" value="WH_DNA-bd_sf"/>
</dbReference>
<keyword evidence="5" id="KW-1185">Reference proteome</keyword>
<dbReference type="InterPro" id="IPR058192">
    <property type="entry name" value="WHD_ROQ1-like"/>
</dbReference>
<evidence type="ECO:0000259" key="3">
    <source>
        <dbReference type="Pfam" id="PF23282"/>
    </source>
</evidence>